<reference evidence="3" key="1">
    <citation type="submission" date="2020-05" db="UniProtKB">
        <authorList>
            <consortium name="EnsemblMetazoa"/>
        </authorList>
    </citation>
    <scope>IDENTIFICATION</scope>
    <source>
        <strain evidence="3">MAF</strain>
    </source>
</reference>
<feature type="region of interest" description="Disordered" evidence="1">
    <location>
        <begin position="44"/>
        <end position="66"/>
    </location>
</feature>
<feature type="compositionally biased region" description="Low complexity" evidence="1">
    <location>
        <begin position="56"/>
        <end position="66"/>
    </location>
</feature>
<keyword evidence="4" id="KW-1185">Reference proteome</keyword>
<dbReference type="EnsemblMetazoa" id="AMEM012023-RA">
    <property type="protein sequence ID" value="AMEM012023-PA"/>
    <property type="gene ID" value="AMEM012023"/>
</dbReference>
<evidence type="ECO:0000313" key="4">
    <source>
        <dbReference type="Proteomes" id="UP000075903"/>
    </source>
</evidence>
<name>A0A182VB97_ANOME</name>
<evidence type="ECO:0000313" key="3">
    <source>
        <dbReference type="EnsemblMetazoa" id="AMEM012023-PA"/>
    </source>
</evidence>
<dbReference type="AlphaFoldDB" id="A0A182VB97"/>
<feature type="compositionally biased region" description="Polar residues" evidence="1">
    <location>
        <begin position="44"/>
        <end position="55"/>
    </location>
</feature>
<evidence type="ECO:0000256" key="1">
    <source>
        <dbReference type="SAM" id="MobiDB-lite"/>
    </source>
</evidence>
<feature type="chain" id="PRO_5008139563" evidence="2">
    <location>
        <begin position="25"/>
        <end position="146"/>
    </location>
</feature>
<proteinExistence type="predicted"/>
<evidence type="ECO:0000256" key="2">
    <source>
        <dbReference type="SAM" id="SignalP"/>
    </source>
</evidence>
<organism evidence="3 4">
    <name type="scientific">Anopheles merus</name>
    <name type="common">Mosquito</name>
    <dbReference type="NCBI Taxonomy" id="30066"/>
    <lineage>
        <taxon>Eukaryota</taxon>
        <taxon>Metazoa</taxon>
        <taxon>Ecdysozoa</taxon>
        <taxon>Arthropoda</taxon>
        <taxon>Hexapoda</taxon>
        <taxon>Insecta</taxon>
        <taxon>Pterygota</taxon>
        <taxon>Neoptera</taxon>
        <taxon>Endopterygota</taxon>
        <taxon>Diptera</taxon>
        <taxon>Nematocera</taxon>
        <taxon>Culicoidea</taxon>
        <taxon>Culicidae</taxon>
        <taxon>Anophelinae</taxon>
        <taxon>Anopheles</taxon>
    </lineage>
</organism>
<accession>A0A182VB97</accession>
<dbReference type="VEuPathDB" id="VectorBase:AMEM012023"/>
<protein>
    <submittedName>
        <fullName evidence="3">Uncharacterized protein</fullName>
    </submittedName>
</protein>
<sequence>MAPVRDTRWAGRQLALTLLAVTLAAVGGRSVAASALPTDSYRLTGSSAATAPTKETVSASTSSTSTDDATINRCRAACLAKNTYTSAFGRPGGWDRPGFCAVSFPSIARPMPALPRELRLDPVVPELAIIRLGRQASIKRQASVGS</sequence>
<feature type="signal peptide" evidence="2">
    <location>
        <begin position="1"/>
        <end position="24"/>
    </location>
</feature>
<keyword evidence="2" id="KW-0732">Signal</keyword>
<dbReference type="Proteomes" id="UP000075903">
    <property type="component" value="Unassembled WGS sequence"/>
</dbReference>